<dbReference type="Pfam" id="PF00561">
    <property type="entry name" value="Abhydrolase_1"/>
    <property type="match status" value="1"/>
</dbReference>
<evidence type="ECO:0000313" key="8">
    <source>
        <dbReference type="EMBL" id="GHE92531.1"/>
    </source>
</evidence>
<comment type="caution">
    <text evidence="8">The sequence shown here is derived from an EMBL/GenBank/DDBJ whole genome shotgun (WGS) entry which is preliminary data.</text>
</comment>
<dbReference type="PANTHER" id="PTHR47470:SF1">
    <property type="entry name" value="FAD-DEPENDENT OXIDOREDUCTASE 2 FAD BINDING DOMAIN-CONTAINING PROTEIN"/>
    <property type="match status" value="1"/>
</dbReference>
<comment type="similarity">
    <text evidence="2">Belongs to the GMC oxidoreductase family.</text>
</comment>
<dbReference type="AlphaFoldDB" id="A0A919A932"/>
<dbReference type="Gene3D" id="3.40.50.1820">
    <property type="entry name" value="alpha/beta hydrolase"/>
    <property type="match status" value="1"/>
</dbReference>
<dbReference type="Proteomes" id="UP000630718">
    <property type="component" value="Unassembled WGS sequence"/>
</dbReference>
<evidence type="ECO:0000256" key="4">
    <source>
        <dbReference type="ARBA" id="ARBA00022827"/>
    </source>
</evidence>
<evidence type="ECO:0000259" key="7">
    <source>
        <dbReference type="Pfam" id="PF00561"/>
    </source>
</evidence>
<dbReference type="PANTHER" id="PTHR47470">
    <property type="entry name" value="CHOLESTEROL OXIDASE"/>
    <property type="match status" value="1"/>
</dbReference>
<evidence type="ECO:0000256" key="1">
    <source>
        <dbReference type="ARBA" id="ARBA00001974"/>
    </source>
</evidence>
<sequence length="349" mass="38977">MHPFTTADGLGLQMLRFRREPGADVVLLVHGLTSSSDMFVMPEHRNLVGYLLDHGFGEVWTLDFRMSNRFPYNTEPHRYTLDDIALYDHPAALAELRRHVGDRRVHVVAHCMGAMTFAMSLFGGAVTGITSMTALSVALVARVPSWSRAKLELGPVLAGRLGGLRYLDPRGAHDTPFTPGWLLSHLVSLAHQECDNPACHMASFMWGSGWPALYLHGNLAPETHERIADLLGPSGLSYYRHLRKVVRAGHAVKYAPADPRYRALPDDYLAHAARNRTPVLLMTGDRNHVFGDSNVRCHRRLAAHGADRYELCVVPGYGHQDLVIGKDADRDVFPHLLDFLVRRAARHEH</sequence>
<dbReference type="GO" id="GO:0016491">
    <property type="term" value="F:oxidoreductase activity"/>
    <property type="evidence" value="ECO:0007669"/>
    <property type="project" value="UniProtKB-KW"/>
</dbReference>
<keyword evidence="5" id="KW-0560">Oxidoreductase</keyword>
<dbReference type="InterPro" id="IPR000073">
    <property type="entry name" value="AB_hydrolase_1"/>
</dbReference>
<gene>
    <name evidence="8" type="ORF">GCM10018772_15250</name>
</gene>
<dbReference type="SUPFAM" id="SSF53474">
    <property type="entry name" value="alpha/beta-Hydrolases"/>
    <property type="match status" value="1"/>
</dbReference>
<evidence type="ECO:0000313" key="9">
    <source>
        <dbReference type="Proteomes" id="UP000630718"/>
    </source>
</evidence>
<keyword evidence="3" id="KW-0285">Flavoprotein</keyword>
<evidence type="ECO:0000256" key="3">
    <source>
        <dbReference type="ARBA" id="ARBA00022630"/>
    </source>
</evidence>
<name>A0A919A932_9ACTN</name>
<organism evidence="8 9">
    <name type="scientific">Streptomyces fumanus</name>
    <dbReference type="NCBI Taxonomy" id="67302"/>
    <lineage>
        <taxon>Bacteria</taxon>
        <taxon>Bacillati</taxon>
        <taxon>Actinomycetota</taxon>
        <taxon>Actinomycetes</taxon>
        <taxon>Kitasatosporales</taxon>
        <taxon>Streptomycetaceae</taxon>
        <taxon>Streptomyces</taxon>
    </lineage>
</organism>
<reference evidence="8" key="2">
    <citation type="submission" date="2020-09" db="EMBL/GenBank/DDBJ databases">
        <authorList>
            <person name="Sun Q."/>
            <person name="Ohkuma M."/>
        </authorList>
    </citation>
    <scope>NUCLEOTIDE SEQUENCE</scope>
    <source>
        <strain evidence="8">JCM 4477</strain>
    </source>
</reference>
<dbReference type="InterPro" id="IPR052542">
    <property type="entry name" value="Cholesterol_Oxidase"/>
</dbReference>
<keyword evidence="9" id="KW-1185">Reference proteome</keyword>
<accession>A0A919A932</accession>
<evidence type="ECO:0000256" key="5">
    <source>
        <dbReference type="ARBA" id="ARBA00023002"/>
    </source>
</evidence>
<keyword evidence="6" id="KW-0812">Transmembrane</keyword>
<feature type="transmembrane region" description="Helical" evidence="6">
    <location>
        <begin position="117"/>
        <end position="141"/>
    </location>
</feature>
<feature type="domain" description="AB hydrolase-1" evidence="7">
    <location>
        <begin position="25"/>
        <end position="168"/>
    </location>
</feature>
<evidence type="ECO:0000256" key="2">
    <source>
        <dbReference type="ARBA" id="ARBA00010790"/>
    </source>
</evidence>
<keyword evidence="6" id="KW-1133">Transmembrane helix</keyword>
<protein>
    <recommendedName>
        <fullName evidence="7">AB hydrolase-1 domain-containing protein</fullName>
    </recommendedName>
</protein>
<dbReference type="EMBL" id="BNBI01000003">
    <property type="protein sequence ID" value="GHE92531.1"/>
    <property type="molecule type" value="Genomic_DNA"/>
</dbReference>
<evidence type="ECO:0000256" key="6">
    <source>
        <dbReference type="SAM" id="Phobius"/>
    </source>
</evidence>
<keyword evidence="4" id="KW-0274">FAD</keyword>
<dbReference type="InterPro" id="IPR029058">
    <property type="entry name" value="AB_hydrolase_fold"/>
</dbReference>
<comment type="cofactor">
    <cofactor evidence="1">
        <name>FAD</name>
        <dbReference type="ChEBI" id="CHEBI:57692"/>
    </cofactor>
</comment>
<proteinExistence type="inferred from homology"/>
<reference evidence="8" key="1">
    <citation type="journal article" date="2014" name="Int. J. Syst. Evol. Microbiol.">
        <title>Complete genome sequence of Corynebacterium casei LMG S-19264T (=DSM 44701T), isolated from a smear-ripened cheese.</title>
        <authorList>
            <consortium name="US DOE Joint Genome Institute (JGI-PGF)"/>
            <person name="Walter F."/>
            <person name="Albersmeier A."/>
            <person name="Kalinowski J."/>
            <person name="Ruckert C."/>
        </authorList>
    </citation>
    <scope>NUCLEOTIDE SEQUENCE</scope>
    <source>
        <strain evidence="8">JCM 4477</strain>
    </source>
</reference>
<keyword evidence="6" id="KW-0472">Membrane</keyword>